<dbReference type="InterPro" id="IPR005843">
    <property type="entry name" value="A-D-PHexomutase_C"/>
</dbReference>
<evidence type="ECO:0000259" key="9">
    <source>
        <dbReference type="Pfam" id="PF02878"/>
    </source>
</evidence>
<dbReference type="Pfam" id="PF00408">
    <property type="entry name" value="PGM_PMM_IV"/>
    <property type="match status" value="1"/>
</dbReference>
<dbReference type="Pfam" id="PF02880">
    <property type="entry name" value="PGM_PMM_III"/>
    <property type="match status" value="1"/>
</dbReference>
<dbReference type="InterPro" id="IPR036900">
    <property type="entry name" value="A-D-PHexomutase_C_sf"/>
</dbReference>
<evidence type="ECO:0000313" key="12">
    <source>
        <dbReference type="EMBL" id="OWJ55767.1"/>
    </source>
</evidence>
<evidence type="ECO:0000313" key="13">
    <source>
        <dbReference type="Proteomes" id="UP000196694"/>
    </source>
</evidence>
<protein>
    <submittedName>
        <fullName evidence="12">Phosphoglucosamine mutase</fullName>
    </submittedName>
</protein>
<dbReference type="InterPro" id="IPR024086">
    <property type="entry name" value="GlmM_arc-type"/>
</dbReference>
<feature type="domain" description="Alpha-D-phosphohexomutase alpha/beta/alpha" evidence="10">
    <location>
        <begin position="158"/>
        <end position="256"/>
    </location>
</feature>
<evidence type="ECO:0000256" key="4">
    <source>
        <dbReference type="ARBA" id="ARBA00022723"/>
    </source>
</evidence>
<dbReference type="GO" id="GO:0008966">
    <property type="term" value="F:phosphoglucosamine mutase activity"/>
    <property type="evidence" value="ECO:0007669"/>
    <property type="project" value="InterPro"/>
</dbReference>
<dbReference type="PANTHER" id="PTHR43771:SF1">
    <property type="entry name" value="PHOSPHOMANNOMUTASE"/>
    <property type="match status" value="1"/>
</dbReference>
<name>A0A211YSG3_9CREN</name>
<dbReference type="RefSeq" id="WP_088171777.1">
    <property type="nucleotide sequence ID" value="NZ_NCQP01000001.1"/>
</dbReference>
<keyword evidence="13" id="KW-1185">Reference proteome</keyword>
<gene>
    <name evidence="12" type="ORF">Pdsh_00785</name>
</gene>
<comment type="similarity">
    <text evidence="2 7">Belongs to the phosphohexose mutase family.</text>
</comment>
<feature type="domain" description="Alpha-D-phosphohexomutase alpha/beta/alpha" evidence="9">
    <location>
        <begin position="3"/>
        <end position="137"/>
    </location>
</feature>
<dbReference type="InterPro" id="IPR016066">
    <property type="entry name" value="A-D-PHexomutase_CS"/>
</dbReference>
<dbReference type="CDD" id="cd03087">
    <property type="entry name" value="PGM_like1"/>
    <property type="match status" value="1"/>
</dbReference>
<dbReference type="InterPro" id="IPR005845">
    <property type="entry name" value="A-D-PHexomutase_a/b/a-II"/>
</dbReference>
<keyword evidence="5 7" id="KW-0460">Magnesium</keyword>
<evidence type="ECO:0000256" key="7">
    <source>
        <dbReference type="RuleBase" id="RU004326"/>
    </source>
</evidence>
<dbReference type="FunFam" id="3.40.120.10:FF:000001">
    <property type="entry name" value="Phosphoglucosamine mutase"/>
    <property type="match status" value="1"/>
</dbReference>
<dbReference type="NCBIfam" id="TIGR03990">
    <property type="entry name" value="Arch_GlmM"/>
    <property type="match status" value="1"/>
</dbReference>
<evidence type="ECO:0000259" key="10">
    <source>
        <dbReference type="Pfam" id="PF02879"/>
    </source>
</evidence>
<keyword evidence="6" id="KW-0413">Isomerase</keyword>
<organism evidence="12 13">
    <name type="scientific">Pyrodictium delaneyi</name>
    <dbReference type="NCBI Taxonomy" id="1273541"/>
    <lineage>
        <taxon>Archaea</taxon>
        <taxon>Thermoproteota</taxon>
        <taxon>Thermoprotei</taxon>
        <taxon>Desulfurococcales</taxon>
        <taxon>Pyrodictiaceae</taxon>
        <taxon>Pyrodictium</taxon>
    </lineage>
</organism>
<evidence type="ECO:0000256" key="5">
    <source>
        <dbReference type="ARBA" id="ARBA00022842"/>
    </source>
</evidence>
<dbReference type="Gene3D" id="3.30.310.50">
    <property type="entry name" value="Alpha-D-phosphohexomutase, C-terminal domain"/>
    <property type="match status" value="1"/>
</dbReference>
<proteinExistence type="inferred from homology"/>
<evidence type="ECO:0000256" key="1">
    <source>
        <dbReference type="ARBA" id="ARBA00001946"/>
    </source>
</evidence>
<dbReference type="Pfam" id="PF02878">
    <property type="entry name" value="PGM_PMM_I"/>
    <property type="match status" value="1"/>
</dbReference>
<dbReference type="Gene3D" id="3.40.120.10">
    <property type="entry name" value="Alpha-D-Glucose-1,6-Bisphosphate, subunit A, domain 3"/>
    <property type="match status" value="3"/>
</dbReference>
<evidence type="ECO:0000256" key="6">
    <source>
        <dbReference type="ARBA" id="ARBA00023235"/>
    </source>
</evidence>
<dbReference type="InterPro" id="IPR016055">
    <property type="entry name" value="A-D-PHexomutase_a/b/a-I/II/III"/>
</dbReference>
<keyword evidence="3" id="KW-0597">Phosphoprotein</keyword>
<dbReference type="PRINTS" id="PR00509">
    <property type="entry name" value="PGMPMM"/>
</dbReference>
<dbReference type="SUPFAM" id="SSF55957">
    <property type="entry name" value="Phosphoglucomutase, C-terminal domain"/>
    <property type="match status" value="1"/>
</dbReference>
<dbReference type="InterPro" id="IPR005846">
    <property type="entry name" value="A-D-PHexomutase_a/b/a-III"/>
</dbReference>
<dbReference type="EMBL" id="NCQP01000001">
    <property type="protein sequence ID" value="OWJ55767.1"/>
    <property type="molecule type" value="Genomic_DNA"/>
</dbReference>
<evidence type="ECO:0000256" key="2">
    <source>
        <dbReference type="ARBA" id="ARBA00010231"/>
    </source>
</evidence>
<evidence type="ECO:0000259" key="11">
    <source>
        <dbReference type="Pfam" id="PF02880"/>
    </source>
</evidence>
<dbReference type="GO" id="GO:0005975">
    <property type="term" value="P:carbohydrate metabolic process"/>
    <property type="evidence" value="ECO:0007669"/>
    <property type="project" value="InterPro"/>
</dbReference>
<dbReference type="SUPFAM" id="SSF53738">
    <property type="entry name" value="Phosphoglucomutase, first 3 domains"/>
    <property type="match status" value="3"/>
</dbReference>
<dbReference type="AlphaFoldDB" id="A0A211YSG3"/>
<dbReference type="GO" id="GO:0000287">
    <property type="term" value="F:magnesium ion binding"/>
    <property type="evidence" value="ECO:0007669"/>
    <property type="project" value="InterPro"/>
</dbReference>
<comment type="caution">
    <text evidence="12">The sequence shown here is derived from an EMBL/GenBank/DDBJ whole genome shotgun (WGS) entry which is preliminary data.</text>
</comment>
<accession>A0A211YSG3</accession>
<evidence type="ECO:0000259" key="8">
    <source>
        <dbReference type="Pfam" id="PF00408"/>
    </source>
</evidence>
<dbReference type="PANTHER" id="PTHR43771">
    <property type="entry name" value="PHOSPHOMANNOMUTASE"/>
    <property type="match status" value="1"/>
</dbReference>
<reference evidence="12 13" key="1">
    <citation type="submission" date="2017-05" db="EMBL/GenBank/DDBJ databases">
        <title>The draft genome of the hyperthermophilic archaeon 'Pyrodictium delaneyi strain Hulk', an iron and nitrate reducer, reveals the capacity for sulfate reduction.</title>
        <authorList>
            <person name="Demey L.M."/>
            <person name="Miller C."/>
            <person name="Manzella M."/>
            <person name="Reguera G."/>
            <person name="Kashefi K."/>
        </authorList>
    </citation>
    <scope>NUCLEOTIDE SEQUENCE [LARGE SCALE GENOMIC DNA]</scope>
    <source>
        <strain evidence="12 13">Hulk</strain>
    </source>
</reference>
<feature type="domain" description="Alpha-D-phosphohexomutase C-terminal" evidence="8">
    <location>
        <begin position="379"/>
        <end position="453"/>
    </location>
</feature>
<dbReference type="Pfam" id="PF02879">
    <property type="entry name" value="PGM_PMM_II"/>
    <property type="match status" value="1"/>
</dbReference>
<dbReference type="InterPro" id="IPR005844">
    <property type="entry name" value="A-D-PHexomutase_a/b/a-I"/>
</dbReference>
<dbReference type="Proteomes" id="UP000196694">
    <property type="component" value="Unassembled WGS sequence"/>
</dbReference>
<sequence>MGRLFGTDGVRGVVNEQLTPELALKLGAAIATYHGEGARILVGRDARVGGDMILHAVVAGLLSSGARVYVAGSQGFAPTPAVQYAVKELGYDAGVIITASHNPPQYNGIKVVGPLGIEIDRDTERKIEEIYFEERFRRIPWSRAINETNTEHRVVNLYVDAVVDRVDKNLIRRRGFRVLVDCANNVSSLTSPEILRKLGVKVYTLACNPGPFPYREPEPTPDSLAEVAAVVRTLGLDMAVGHDGDGDRAIILDEKGEVWWGDRTGTLLAAYIAEEKLPDVPKRLYTAVSSSRLVSDYLEPRGIEVVWTPVGSINLSYRLLEEGGIAGFEENGGFIYPPHLLARDGGMTLALFLEMLAKKGVKASELFSELPRYYAVKTKVPMQREKALKVVEALRNEYEGKPGYRIVTVDGLRVEADDFWFLVRPSGTEPVLRIMVEARSPDRAKELANNLVEKARRLAAL</sequence>
<keyword evidence="4 7" id="KW-0479">Metal-binding</keyword>
<dbReference type="InterPro" id="IPR005841">
    <property type="entry name" value="Alpha-D-phosphohexomutase_SF"/>
</dbReference>
<evidence type="ECO:0000256" key="3">
    <source>
        <dbReference type="ARBA" id="ARBA00022553"/>
    </source>
</evidence>
<feature type="domain" description="Alpha-D-phosphohexomutase alpha/beta/alpha" evidence="11">
    <location>
        <begin position="260"/>
        <end position="372"/>
    </location>
</feature>
<dbReference type="PROSITE" id="PS00710">
    <property type="entry name" value="PGM_PMM"/>
    <property type="match status" value="1"/>
</dbReference>
<comment type="cofactor">
    <cofactor evidence="1">
        <name>Mg(2+)</name>
        <dbReference type="ChEBI" id="CHEBI:18420"/>
    </cofactor>
</comment>